<keyword evidence="3" id="KW-1185">Reference proteome</keyword>
<proteinExistence type="predicted"/>
<evidence type="ECO:0000313" key="2">
    <source>
        <dbReference type="EMBL" id="TWO72618.1"/>
    </source>
</evidence>
<organism evidence="2 3">
    <name type="scientific">Caenimonas sedimenti</name>
    <dbReference type="NCBI Taxonomy" id="2596921"/>
    <lineage>
        <taxon>Bacteria</taxon>
        <taxon>Pseudomonadati</taxon>
        <taxon>Pseudomonadota</taxon>
        <taxon>Betaproteobacteria</taxon>
        <taxon>Burkholderiales</taxon>
        <taxon>Comamonadaceae</taxon>
        <taxon>Caenimonas</taxon>
    </lineage>
</organism>
<keyword evidence="1" id="KW-0472">Membrane</keyword>
<feature type="transmembrane region" description="Helical" evidence="1">
    <location>
        <begin position="12"/>
        <end position="31"/>
    </location>
</feature>
<evidence type="ECO:0000256" key="1">
    <source>
        <dbReference type="SAM" id="Phobius"/>
    </source>
</evidence>
<keyword evidence="1" id="KW-1133">Transmembrane helix</keyword>
<evidence type="ECO:0000313" key="3">
    <source>
        <dbReference type="Proteomes" id="UP000318199"/>
    </source>
</evidence>
<accession>A0A562ZWC6</accession>
<sequence>MHSIDQWLKASVAAAVLMAGAGIFHHYVIYLPDEVSRAEARSTAGQSGLDHCRQSARLHYDVTWASACMAVASQEEQRHAECLRDGQGDPAQVRARCDQLHGERDGSSDCTLPDARAAVVNAAFKDADDRCVAEVKRRVGP</sequence>
<protein>
    <submittedName>
        <fullName evidence="2">Uncharacterized protein</fullName>
    </submittedName>
</protein>
<name>A0A562ZWC6_9BURK</name>
<comment type="caution">
    <text evidence="2">The sequence shown here is derived from an EMBL/GenBank/DDBJ whole genome shotgun (WGS) entry which is preliminary data.</text>
</comment>
<dbReference type="Proteomes" id="UP000318199">
    <property type="component" value="Unassembled WGS sequence"/>
</dbReference>
<dbReference type="AlphaFoldDB" id="A0A562ZWC6"/>
<dbReference type="RefSeq" id="WP_145891053.1">
    <property type="nucleotide sequence ID" value="NZ_VOBQ01000003.1"/>
</dbReference>
<dbReference type="OrthoDB" id="9942095at2"/>
<dbReference type="EMBL" id="VOBQ01000003">
    <property type="protein sequence ID" value="TWO72618.1"/>
    <property type="molecule type" value="Genomic_DNA"/>
</dbReference>
<gene>
    <name evidence="2" type="ORF">FN976_03540</name>
</gene>
<keyword evidence="1" id="KW-0812">Transmembrane</keyword>
<reference evidence="2 3" key="1">
    <citation type="submission" date="2019-07" db="EMBL/GenBank/DDBJ databases">
        <title>Caenimonas sedimenti sp. nov., isolated from activated sludge.</title>
        <authorList>
            <person name="Xu J."/>
        </authorList>
    </citation>
    <scope>NUCLEOTIDE SEQUENCE [LARGE SCALE GENOMIC DNA]</scope>
    <source>
        <strain evidence="2 3">HX-9-20</strain>
    </source>
</reference>